<organism evidence="2 3">
    <name type="scientific">Desulfovibrio intestinalis</name>
    <dbReference type="NCBI Taxonomy" id="58621"/>
    <lineage>
        <taxon>Bacteria</taxon>
        <taxon>Pseudomonadati</taxon>
        <taxon>Thermodesulfobacteriota</taxon>
        <taxon>Desulfovibrionia</taxon>
        <taxon>Desulfovibrionales</taxon>
        <taxon>Desulfovibrionaceae</taxon>
        <taxon>Desulfovibrio</taxon>
    </lineage>
</organism>
<dbReference type="Proteomes" id="UP000539075">
    <property type="component" value="Unassembled WGS sequence"/>
</dbReference>
<sequence>MNRTSFRVPVNQPGSNMPQYNPQQLPATPGAGVSARLSDSAGQIVAQGADQQGRQLEMLGRGMQQVAKAGYDLHTDYQTGRAREAFNQLRAEEMDIKARLAGITGKDAIDPQNGVQASIAKWQQDARARLTKDLGGMARDLFDQAAELHLANLTAWGIEKHTGEERTYLNQQDEGTIALDAYAMLSDPLNTTTVKNGLENIKGRYRALRDRNGWSDEITQAKLNTQAEKVFSKMVDSQLDGDNLGAAHELLGRYGEYMGGSRSALEVRITAKGRELQARARAEQEMRFVSSFAADPLQGIAEISTPEGQAKYGLDAKAALGVRSMLQTQWSFNKQVEKERRDTYTTDAVNGIYATLTGDPNKNIPPDPAKAYQDLQNSNLDALTKLEMGRKLEDGTIGKTRDAAAVNDMARLIIGGEVDSDAPIDVMLAQGKASVGDVAMLKGMRKDMDGPLKDYLKRGDALVGNAFARPQFAAGTPEAAIKEDRARNQLQRAITEAYKKGGPEAVEKLFSSDLPMSIMSSNAVSVDDELNNLDRVLNVGRTDKRPIESADDYVSRRTKGVAQ</sequence>
<feature type="compositionally biased region" description="Polar residues" evidence="1">
    <location>
        <begin position="12"/>
        <end position="26"/>
    </location>
</feature>
<dbReference type="EMBL" id="JACHGO010000002">
    <property type="protein sequence ID" value="MBB5142521.1"/>
    <property type="molecule type" value="Genomic_DNA"/>
</dbReference>
<dbReference type="AlphaFoldDB" id="A0A7W8FF55"/>
<protein>
    <submittedName>
        <fullName evidence="2">Uncharacterized protein</fullName>
    </submittedName>
</protein>
<keyword evidence="3" id="KW-1185">Reference proteome</keyword>
<evidence type="ECO:0000256" key="1">
    <source>
        <dbReference type="SAM" id="MobiDB-lite"/>
    </source>
</evidence>
<feature type="region of interest" description="Disordered" evidence="1">
    <location>
        <begin position="1"/>
        <end position="35"/>
    </location>
</feature>
<comment type="caution">
    <text evidence="2">The sequence shown here is derived from an EMBL/GenBank/DDBJ whole genome shotgun (WGS) entry which is preliminary data.</text>
</comment>
<reference evidence="2 3" key="1">
    <citation type="submission" date="2020-08" db="EMBL/GenBank/DDBJ databases">
        <title>Genomic Encyclopedia of Type Strains, Phase IV (KMG-IV): sequencing the most valuable type-strain genomes for metagenomic binning, comparative biology and taxonomic classification.</title>
        <authorList>
            <person name="Goeker M."/>
        </authorList>
    </citation>
    <scope>NUCLEOTIDE SEQUENCE [LARGE SCALE GENOMIC DNA]</scope>
    <source>
        <strain evidence="2 3">DSM 11275</strain>
    </source>
</reference>
<evidence type="ECO:0000313" key="2">
    <source>
        <dbReference type="EMBL" id="MBB5142521.1"/>
    </source>
</evidence>
<accession>A0A7W8FF55</accession>
<gene>
    <name evidence="2" type="ORF">HNQ38_000600</name>
</gene>
<evidence type="ECO:0000313" key="3">
    <source>
        <dbReference type="Proteomes" id="UP000539075"/>
    </source>
</evidence>
<dbReference type="RefSeq" id="WP_183717921.1">
    <property type="nucleotide sequence ID" value="NZ_JACHGO010000002.1"/>
</dbReference>
<proteinExistence type="predicted"/>
<name>A0A7W8FF55_9BACT</name>